<evidence type="ECO:0000256" key="1">
    <source>
        <dbReference type="ARBA" id="ARBA00003238"/>
    </source>
</evidence>
<dbReference type="AlphaFoldDB" id="A0A939H4D1"/>
<gene>
    <name evidence="3" type="ORF">J3A84_02805</name>
</gene>
<dbReference type="Pfam" id="PF02645">
    <property type="entry name" value="DegV"/>
    <property type="match status" value="1"/>
</dbReference>
<comment type="function">
    <text evidence="1">May bind long-chain fatty acids, such as palmitate, and may play a role in lipid transport or fatty acid metabolism.</text>
</comment>
<name>A0A939H4D1_9CLOT</name>
<dbReference type="PANTHER" id="PTHR33434">
    <property type="entry name" value="DEGV DOMAIN-CONTAINING PROTEIN DR_1986-RELATED"/>
    <property type="match status" value="1"/>
</dbReference>
<evidence type="ECO:0000313" key="3">
    <source>
        <dbReference type="EMBL" id="MBO1263972.1"/>
    </source>
</evidence>
<proteinExistence type="predicted"/>
<evidence type="ECO:0000256" key="2">
    <source>
        <dbReference type="ARBA" id="ARBA00023121"/>
    </source>
</evidence>
<keyword evidence="4" id="KW-1185">Reference proteome</keyword>
<sequence>MSNYKIITDSTCDLPPKIIKELGIHVIPMEYTLDGINHFQDVYDHGEKTRAFYSHLKEGKKPTTSMINIERYMDIFSSYLDQERDVLHISFSSALSGSHNASRLAILELKERYPERIILTVDSRAASIGQGLMVYHAVKMQEKGMDLTELADWIEKNTGSIRHWFTVEDLQHLKRGGRIGAIQAHVGTALSIKPILTVDAEGKLLNAGKVMGRKKSLVELLNRMKEESVDSENQVIIIGHGDSREDAELLEKKIRQTLPVKDVILTYIGPIIGSHTGPGMVGLTFMGEKKEN</sequence>
<dbReference type="InterPro" id="IPR050270">
    <property type="entry name" value="DegV_domain_contain"/>
</dbReference>
<dbReference type="RefSeq" id="WP_207598465.1">
    <property type="nucleotide sequence ID" value="NZ_JAFNJU010000001.1"/>
</dbReference>
<dbReference type="PANTHER" id="PTHR33434:SF3">
    <property type="entry name" value="DEGV DOMAIN-CONTAINING PROTEIN YITS"/>
    <property type="match status" value="1"/>
</dbReference>
<accession>A0A939H4D1</accession>
<dbReference type="Proteomes" id="UP000664218">
    <property type="component" value="Unassembled WGS sequence"/>
</dbReference>
<dbReference type="EMBL" id="JAFNJU010000001">
    <property type="protein sequence ID" value="MBO1263972.1"/>
    <property type="molecule type" value="Genomic_DNA"/>
</dbReference>
<dbReference type="NCBIfam" id="TIGR00762">
    <property type="entry name" value="DegV"/>
    <property type="match status" value="1"/>
</dbReference>
<reference evidence="3" key="1">
    <citation type="submission" date="2021-03" db="EMBL/GenBank/DDBJ databases">
        <title>Proteiniclasticum marinus sp. nov., isolated from tidal flat sediment.</title>
        <authorList>
            <person name="Namirimu T."/>
            <person name="Yang J.-A."/>
            <person name="Yang S.-H."/>
            <person name="Kim Y.-J."/>
            <person name="Kwon K.K."/>
        </authorList>
    </citation>
    <scope>NUCLEOTIDE SEQUENCE</scope>
    <source>
        <strain evidence="3">SCR006</strain>
    </source>
</reference>
<organism evidence="3 4">
    <name type="scientific">Proteiniclasticum aestuarii</name>
    <dbReference type="NCBI Taxonomy" id="2817862"/>
    <lineage>
        <taxon>Bacteria</taxon>
        <taxon>Bacillati</taxon>
        <taxon>Bacillota</taxon>
        <taxon>Clostridia</taxon>
        <taxon>Eubacteriales</taxon>
        <taxon>Clostridiaceae</taxon>
        <taxon>Proteiniclasticum</taxon>
    </lineage>
</organism>
<comment type="caution">
    <text evidence="3">The sequence shown here is derived from an EMBL/GenBank/DDBJ whole genome shotgun (WGS) entry which is preliminary data.</text>
</comment>
<dbReference type="Gene3D" id="3.30.1180.10">
    <property type="match status" value="1"/>
</dbReference>
<keyword evidence="2" id="KW-0446">Lipid-binding</keyword>
<dbReference type="InterPro" id="IPR003797">
    <property type="entry name" value="DegV"/>
</dbReference>
<protein>
    <submittedName>
        <fullName evidence="3">DegV family protein</fullName>
    </submittedName>
</protein>
<dbReference type="InterPro" id="IPR043168">
    <property type="entry name" value="DegV_C"/>
</dbReference>
<evidence type="ECO:0000313" key="4">
    <source>
        <dbReference type="Proteomes" id="UP000664218"/>
    </source>
</evidence>
<dbReference type="Gene3D" id="3.40.50.10170">
    <property type="match status" value="1"/>
</dbReference>
<dbReference type="PROSITE" id="PS51482">
    <property type="entry name" value="DEGV"/>
    <property type="match status" value="1"/>
</dbReference>
<dbReference type="SUPFAM" id="SSF82549">
    <property type="entry name" value="DAK1/DegV-like"/>
    <property type="match status" value="1"/>
</dbReference>
<dbReference type="GO" id="GO:0008289">
    <property type="term" value="F:lipid binding"/>
    <property type="evidence" value="ECO:0007669"/>
    <property type="project" value="UniProtKB-KW"/>
</dbReference>